<dbReference type="Proteomes" id="UP000093451">
    <property type="component" value="Unassembled WGS sequence"/>
</dbReference>
<gene>
    <name evidence="1" type="ORF">A6U91_07475</name>
</gene>
<dbReference type="EMBL" id="LXKT01000013">
    <property type="protein sequence ID" value="OCJ38021.1"/>
    <property type="molecule type" value="Genomic_DNA"/>
</dbReference>
<reference evidence="1 2" key="1">
    <citation type="journal article" date="2016" name="PeerJ">
        <title>Gall-ID: tools for genotyping gall-causing phytopathogenic bacteria.</title>
        <authorList>
            <person name="Davis E.W.II."/>
            <person name="Weisberg A.J."/>
            <person name="Tabima J.F."/>
            <person name="Grunwald N.J."/>
            <person name="Chang J.H."/>
        </authorList>
    </citation>
    <scope>NUCLEOTIDE SEQUENCE [LARGE SCALE GENOMIC DNA]</scope>
    <source>
        <strain evidence="1 2">N2/73</strain>
    </source>
</reference>
<organism evidence="1 2">
    <name type="scientific">Agrobacterium tumefaciens</name>
    <dbReference type="NCBI Taxonomy" id="358"/>
    <lineage>
        <taxon>Bacteria</taxon>
        <taxon>Pseudomonadati</taxon>
        <taxon>Pseudomonadota</taxon>
        <taxon>Alphaproteobacteria</taxon>
        <taxon>Hyphomicrobiales</taxon>
        <taxon>Rhizobiaceae</taxon>
        <taxon>Rhizobium/Agrobacterium group</taxon>
        <taxon>Agrobacterium</taxon>
        <taxon>Agrobacterium tumefaciens complex</taxon>
    </lineage>
</organism>
<evidence type="ECO:0000313" key="1">
    <source>
        <dbReference type="EMBL" id="OCJ38021.1"/>
    </source>
</evidence>
<evidence type="ECO:0000313" key="2">
    <source>
        <dbReference type="Proteomes" id="UP000093451"/>
    </source>
</evidence>
<protein>
    <submittedName>
        <fullName evidence="1">Uncharacterized protein</fullName>
    </submittedName>
</protein>
<proteinExistence type="predicted"/>
<dbReference type="AlphaFoldDB" id="A0AB36EJK6"/>
<comment type="caution">
    <text evidence="1">The sequence shown here is derived from an EMBL/GenBank/DDBJ whole genome shotgun (WGS) entry which is preliminary data.</text>
</comment>
<name>A0AB36EJK6_AGRTU</name>
<sequence>MKQRKLDMALETVRRWYRGAYVPPDEHPGIFMLGYHKRHWTAELLHTIVEFYLKHWQWVIATVIAIVGLLLM</sequence>
<accession>A0AB36EJK6</accession>